<dbReference type="InterPro" id="IPR038013">
    <property type="entry name" value="ALG11"/>
</dbReference>
<evidence type="ECO:0000256" key="11">
    <source>
        <dbReference type="ARBA" id="ARBA00023136"/>
    </source>
</evidence>
<proteinExistence type="inferred from homology"/>
<name>A0A1A9V302_GLOAU</name>
<dbReference type="GO" id="GO:0005789">
    <property type="term" value="C:endoplasmic reticulum membrane"/>
    <property type="evidence" value="ECO:0007669"/>
    <property type="project" value="UniProtKB-SubCell"/>
</dbReference>
<evidence type="ECO:0000256" key="13">
    <source>
        <dbReference type="ARBA" id="ARBA00045128"/>
    </source>
</evidence>
<dbReference type="GO" id="GO:0004377">
    <property type="term" value="F:GDP-Man:Man(3)GlcNAc(2)-PP-Dol alpha-1,2-mannosyltransferase activity"/>
    <property type="evidence" value="ECO:0007669"/>
    <property type="project" value="UniProtKB-UniRule"/>
</dbReference>
<evidence type="ECO:0000256" key="7">
    <source>
        <dbReference type="ARBA" id="ARBA00022679"/>
    </source>
</evidence>
<dbReference type="GO" id="GO:0006487">
    <property type="term" value="P:protein N-linked glycosylation"/>
    <property type="evidence" value="ECO:0007669"/>
    <property type="project" value="TreeGrafter"/>
</dbReference>
<evidence type="ECO:0000256" key="9">
    <source>
        <dbReference type="ARBA" id="ARBA00022824"/>
    </source>
</evidence>
<keyword evidence="7 14" id="KW-0808">Transferase</keyword>
<reference evidence="17" key="1">
    <citation type="submission" date="2020-05" db="UniProtKB">
        <authorList>
            <consortium name="EnsemblMetazoa"/>
        </authorList>
    </citation>
    <scope>IDENTIFICATION</scope>
    <source>
        <strain evidence="17">TTRI</strain>
    </source>
</reference>
<protein>
    <recommendedName>
        <fullName evidence="5 14">GDP-Man:Man(3)GlcNAc(2)-PP-Dol alpha-1,2-mannosyltransferase</fullName>
        <ecNumber evidence="4 14">2.4.1.131</ecNumber>
    </recommendedName>
</protein>
<evidence type="ECO:0000256" key="1">
    <source>
        <dbReference type="ARBA" id="ARBA00004389"/>
    </source>
</evidence>
<feature type="transmembrane region" description="Helical" evidence="14">
    <location>
        <begin position="35"/>
        <end position="57"/>
    </location>
</feature>
<dbReference type="InterPro" id="IPR001296">
    <property type="entry name" value="Glyco_trans_1"/>
</dbReference>
<dbReference type="InterPro" id="IPR031814">
    <property type="entry name" value="ALG11_N"/>
</dbReference>
<evidence type="ECO:0000313" key="18">
    <source>
        <dbReference type="Proteomes" id="UP000078200"/>
    </source>
</evidence>
<dbReference type="Gene3D" id="3.40.50.2000">
    <property type="entry name" value="Glycogen Phosphorylase B"/>
    <property type="match status" value="1"/>
</dbReference>
<evidence type="ECO:0000256" key="3">
    <source>
        <dbReference type="ARBA" id="ARBA00009481"/>
    </source>
</evidence>
<keyword evidence="6 14" id="KW-0328">Glycosyltransferase</keyword>
<dbReference type="CDD" id="cd03806">
    <property type="entry name" value="GT4_ALG11-like"/>
    <property type="match status" value="1"/>
</dbReference>
<comment type="catalytic activity">
    <reaction evidence="12 14">
        <text>an alpha-D-Man-(1-&gt;3)-[alpha-D-Man-(1-&gt;6)]-beta-D-Man-(1-&gt;4)-beta-D-GlcNAc-(1-&gt;4)-alpha-D-GlcNAc-diphospho-di-trans,poly-cis-dolichol + 2 GDP-alpha-D-mannose = an alpha-D-Man-(1-&gt;2)-alpha-D-Man-(1-&gt;2)-alpha-D-Man-(1-&gt;3)-[alpha-D-Man-(1-&gt;6)]-beta-D-Man-(1-&gt;4)-beta-D-GlcNAc-(1-&gt;4)-alpha-D-GlcNAc-diphospho-di-trans,poly-cis-dolichol + 2 GDP + 2 H(+)</text>
        <dbReference type="Rhea" id="RHEA:29523"/>
        <dbReference type="Rhea" id="RHEA-COMP:19515"/>
        <dbReference type="Rhea" id="RHEA-COMP:19516"/>
        <dbReference type="ChEBI" id="CHEBI:15378"/>
        <dbReference type="ChEBI" id="CHEBI:57527"/>
        <dbReference type="ChEBI" id="CHEBI:58189"/>
        <dbReference type="ChEBI" id="CHEBI:132511"/>
        <dbReference type="ChEBI" id="CHEBI:132515"/>
        <dbReference type="EC" id="2.4.1.131"/>
    </reaction>
    <physiologicalReaction direction="left-to-right" evidence="12 14">
        <dbReference type="Rhea" id="RHEA:29524"/>
    </physiologicalReaction>
</comment>
<keyword evidence="9 14" id="KW-0256">Endoplasmic reticulum</keyword>
<dbReference type="FunFam" id="3.40.50.2000:FF:000227">
    <property type="entry name" value="Alpha-1,2-mannosyltransferase"/>
    <property type="match status" value="1"/>
</dbReference>
<dbReference type="VEuPathDB" id="VectorBase:GAUT024036"/>
<evidence type="ECO:0000256" key="6">
    <source>
        <dbReference type="ARBA" id="ARBA00022676"/>
    </source>
</evidence>
<evidence type="ECO:0000256" key="12">
    <source>
        <dbReference type="ARBA" id="ARBA00045065"/>
    </source>
</evidence>
<comment type="function">
    <text evidence="13">GDP-Man:Man(3)GlcNAc(2)-PP-Dol alpha-1,2-mannosyltransferase that operates in the biosynthetic pathway of dolichol-linked oligosaccharides, the glycan precursors employed in protein asparagine (N)-glycosylation. The assembly of dolichol-linked oligosaccharides begins on the cytosolic side of the endoplasmic reticulum membrane and finishes in its lumen. The sequential addition of sugars to dolichol pyrophosphate produces dolichol-linked oligosaccharides containing fourteen sugars, including two GlcNAcs, nine mannoses and three glucoses. Once assembled, the oligosaccharide is transferred from the lipid to nascent proteins by oligosaccharyltransferases. Catalyzes, on the cytoplasmic face of the endoplasmic reticulum, the addition of the fourth and fifth mannose residues to the dolichol-linked oligosaccharide chain, to produce Man(5)GlcNAc(2)-PP-dolichol core oligosaccharide. Man(5)GlcNAc(2)-PP-dolichol is a substrate for ALG3, the following enzyme in the biosynthetic pathway.</text>
</comment>
<evidence type="ECO:0000256" key="8">
    <source>
        <dbReference type="ARBA" id="ARBA00022692"/>
    </source>
</evidence>
<evidence type="ECO:0000259" key="16">
    <source>
        <dbReference type="Pfam" id="PF15924"/>
    </source>
</evidence>
<evidence type="ECO:0000256" key="2">
    <source>
        <dbReference type="ARBA" id="ARBA00004922"/>
    </source>
</evidence>
<comment type="pathway">
    <text evidence="2 14">Protein modification; protein glycosylation.</text>
</comment>
<evidence type="ECO:0000256" key="10">
    <source>
        <dbReference type="ARBA" id="ARBA00022989"/>
    </source>
</evidence>
<dbReference type="EnsemblMetazoa" id="GAUT024036-RA">
    <property type="protein sequence ID" value="GAUT024036-PA"/>
    <property type="gene ID" value="GAUT024036"/>
</dbReference>
<keyword evidence="11 14" id="KW-0472">Membrane</keyword>
<dbReference type="Proteomes" id="UP000078200">
    <property type="component" value="Unassembled WGS sequence"/>
</dbReference>
<evidence type="ECO:0000313" key="17">
    <source>
        <dbReference type="EnsemblMetazoa" id="GAUT024036-PA"/>
    </source>
</evidence>
<comment type="similarity">
    <text evidence="3 14">Belongs to the glycosyltransferase group 1 family. Glycosyltransferase 4 subfamily.</text>
</comment>
<dbReference type="Pfam" id="PF15924">
    <property type="entry name" value="ALG11_N"/>
    <property type="match status" value="1"/>
</dbReference>
<comment type="subcellular location">
    <subcellularLocation>
        <location evidence="1">Endoplasmic reticulum membrane</location>
        <topology evidence="1">Single-pass membrane protein</topology>
    </subcellularLocation>
</comment>
<feature type="transmembrane region" description="Helical" evidence="14">
    <location>
        <begin position="158"/>
        <end position="179"/>
    </location>
</feature>
<sequence length="509" mass="59156">MPSNLKVSYHINLYYQPYIFYCGNTVQLFDMIWQMFYILNGVLLLCFALISLILFGLRRYLQRRKVKLGVRNANIVNVGIFHPYCNAHGGGERVLWCAVRALQAKYDNVKVIIYTGDIEISPKDILGKAKDVFDISLDKESITFVYLKCRHWVEAKRYPYFTLLGQSIGSIILGLEGLWKHPPDIYIDTMGYAFTLPLFRYIGRCKVGCYVHYPTISIDMLRRVKQREYSHNNRSYVVRNPFLTWLKLTYYRLFAKVYGWVGQCSETIMVNSSWTENHILDLWDVPFKTHRVYPPCEVMHLKSLEHIENSNEIIILSIGQFRPEKNHPLQLQAMYELRTLLNRNEGMWAQIHLVIVGSCRNDEDYERLKNMQDLTKHLSLENNVEFKVNVPYPELIELYKKASIGIHTMWNEHFGIGIVECMAAGIIMVAHKTGGPLLDIIETSEGSQNGYLAADAVEYANCILNIIRSKKEENDMIRDAARASVERFSEKEFEVNFLRAIIPLFNQSI</sequence>
<dbReference type="UniPathway" id="UPA00378"/>
<dbReference type="Pfam" id="PF00534">
    <property type="entry name" value="Glycos_transf_1"/>
    <property type="match status" value="1"/>
</dbReference>
<dbReference type="EC" id="2.4.1.131" evidence="4 14"/>
<keyword evidence="10 14" id="KW-1133">Transmembrane helix</keyword>
<evidence type="ECO:0000256" key="4">
    <source>
        <dbReference type="ARBA" id="ARBA00012645"/>
    </source>
</evidence>
<dbReference type="PANTHER" id="PTHR45919">
    <property type="entry name" value="GDP-MAN:MAN(3)GLCNAC(2)-PP-DOL ALPHA-1,2-MANNOSYLTRANSFERASE"/>
    <property type="match status" value="1"/>
</dbReference>
<organism evidence="17 18">
    <name type="scientific">Glossina austeni</name>
    <name type="common">Savannah tsetse fly</name>
    <dbReference type="NCBI Taxonomy" id="7395"/>
    <lineage>
        <taxon>Eukaryota</taxon>
        <taxon>Metazoa</taxon>
        <taxon>Ecdysozoa</taxon>
        <taxon>Arthropoda</taxon>
        <taxon>Hexapoda</taxon>
        <taxon>Insecta</taxon>
        <taxon>Pterygota</taxon>
        <taxon>Neoptera</taxon>
        <taxon>Endopterygota</taxon>
        <taxon>Diptera</taxon>
        <taxon>Brachycera</taxon>
        <taxon>Muscomorpha</taxon>
        <taxon>Hippoboscoidea</taxon>
        <taxon>Glossinidae</taxon>
        <taxon>Glossina</taxon>
    </lineage>
</organism>
<dbReference type="PANTHER" id="PTHR45919:SF1">
    <property type="entry name" value="GDP-MAN:MAN(3)GLCNAC(2)-PP-DOL ALPHA-1,2-MANNOSYLTRANSFERASE"/>
    <property type="match status" value="1"/>
</dbReference>
<dbReference type="STRING" id="7395.A0A1A9V302"/>
<evidence type="ECO:0000259" key="15">
    <source>
        <dbReference type="Pfam" id="PF00534"/>
    </source>
</evidence>
<accession>A0A1A9V302</accession>
<evidence type="ECO:0000256" key="14">
    <source>
        <dbReference type="RuleBase" id="RU367051"/>
    </source>
</evidence>
<dbReference type="SUPFAM" id="SSF53756">
    <property type="entry name" value="UDP-Glycosyltransferase/glycogen phosphorylase"/>
    <property type="match status" value="1"/>
</dbReference>
<keyword evidence="18" id="KW-1185">Reference proteome</keyword>
<keyword evidence="8 14" id="KW-0812">Transmembrane</keyword>
<evidence type="ECO:0000256" key="5">
    <source>
        <dbReference type="ARBA" id="ARBA00022018"/>
    </source>
</evidence>
<dbReference type="AlphaFoldDB" id="A0A1A9V302"/>
<feature type="domain" description="Glycosyl transferase family 1" evidence="15">
    <location>
        <begin position="308"/>
        <end position="480"/>
    </location>
</feature>
<feature type="domain" description="ALG11 mannosyltransferase N-terminal" evidence="16">
    <location>
        <begin position="77"/>
        <end position="283"/>
    </location>
</feature>